<dbReference type="GO" id="GO:0003677">
    <property type="term" value="F:DNA binding"/>
    <property type="evidence" value="ECO:0007669"/>
    <property type="project" value="UniProtKB-KW"/>
</dbReference>
<evidence type="ECO:0000259" key="3">
    <source>
        <dbReference type="PROSITE" id="PS50090"/>
    </source>
</evidence>
<reference evidence="5" key="2">
    <citation type="submission" date="2015-07" db="EMBL/GenBank/DDBJ databases">
        <authorList>
            <person name="Noorani M."/>
        </authorList>
    </citation>
    <scope>NUCLEOTIDE SEQUENCE</scope>
    <source>
        <strain evidence="5">Yugu1</strain>
    </source>
</reference>
<evidence type="ECO:0000259" key="4">
    <source>
        <dbReference type="PROSITE" id="PS51294"/>
    </source>
</evidence>
<dbReference type="PROSITE" id="PS50090">
    <property type="entry name" value="MYB_LIKE"/>
    <property type="match status" value="1"/>
</dbReference>
<gene>
    <name evidence="5" type="ORF">SETIT_9G238800v2</name>
</gene>
<feature type="region of interest" description="Disordered" evidence="2">
    <location>
        <begin position="202"/>
        <end position="261"/>
    </location>
</feature>
<dbReference type="SUPFAM" id="SSF46689">
    <property type="entry name" value="Homeodomain-like"/>
    <property type="match status" value="1"/>
</dbReference>
<dbReference type="Pfam" id="PF00249">
    <property type="entry name" value="Myb_DNA-binding"/>
    <property type="match status" value="1"/>
</dbReference>
<sequence>MESEAMDLELQLLWKGPSNEKHLDECVGVFDHYSHQIENQFHSLNVKDGEVADEETNIDDLDIEDYMDPSMLGCFFPNGSLGHGRRGPRRTSTSVRVVKFTPNFGLQEPSTSGGRKHGGRKNNDHWTQDEVRLLVNGVSEYGVGKWRDVRTKYFLTSIRTPVHLKDKWKNLVKACKKESGRMLLPLEQSLIERIMEIDDYDPYPKQSNSAPDRLAPTTSPDLPSVLPPARWSVVKARTERPSMHKSKNNNQRTSIDTNKDL</sequence>
<feature type="compositionally biased region" description="Polar residues" evidence="2">
    <location>
        <begin position="248"/>
        <end position="261"/>
    </location>
</feature>
<proteinExistence type="predicted"/>
<reference evidence="5" key="1">
    <citation type="journal article" date="2012" name="Nat. Biotechnol.">
        <title>Reference genome sequence of the model plant Setaria.</title>
        <authorList>
            <person name="Bennetzen J.L."/>
            <person name="Schmutz J."/>
            <person name="Wang H."/>
            <person name="Percifield R."/>
            <person name="Hawkins J."/>
            <person name="Pontaroli A.C."/>
            <person name="Estep M."/>
            <person name="Feng L."/>
            <person name="Vaughn J.N."/>
            <person name="Grimwood J."/>
            <person name="Jenkins J."/>
            <person name="Barry K."/>
            <person name="Lindquist E."/>
            <person name="Hellsten U."/>
            <person name="Deshpande S."/>
            <person name="Wang X."/>
            <person name="Wu X."/>
            <person name="Mitros T."/>
            <person name="Triplett J."/>
            <person name="Yang X."/>
            <person name="Ye C.Y."/>
            <person name="Mauro-Herrera M."/>
            <person name="Wang L."/>
            <person name="Li P."/>
            <person name="Sharma M."/>
            <person name="Sharma R."/>
            <person name="Ronald P.C."/>
            <person name="Panaud O."/>
            <person name="Kellogg E.A."/>
            <person name="Brutnell T.P."/>
            <person name="Doust A.N."/>
            <person name="Tuskan G.A."/>
            <person name="Rokhsar D."/>
            <person name="Devos K.M."/>
        </authorList>
    </citation>
    <scope>NUCLEOTIDE SEQUENCE [LARGE SCALE GENOMIC DNA]</scope>
    <source>
        <strain evidence="5">Yugu1</strain>
    </source>
</reference>
<organism evidence="5">
    <name type="scientific">Setaria italica</name>
    <name type="common">Foxtail millet</name>
    <name type="synonym">Panicum italicum</name>
    <dbReference type="NCBI Taxonomy" id="4555"/>
    <lineage>
        <taxon>Eukaryota</taxon>
        <taxon>Viridiplantae</taxon>
        <taxon>Streptophyta</taxon>
        <taxon>Embryophyta</taxon>
        <taxon>Tracheophyta</taxon>
        <taxon>Spermatophyta</taxon>
        <taxon>Magnoliopsida</taxon>
        <taxon>Liliopsida</taxon>
        <taxon>Poales</taxon>
        <taxon>Poaceae</taxon>
        <taxon>PACMAD clade</taxon>
        <taxon>Panicoideae</taxon>
        <taxon>Panicodae</taxon>
        <taxon>Paniceae</taxon>
        <taxon>Cenchrinae</taxon>
        <taxon>Setaria</taxon>
    </lineage>
</organism>
<feature type="compositionally biased region" description="Polar residues" evidence="2">
    <location>
        <begin position="205"/>
        <end position="221"/>
    </location>
</feature>
<accession>A0A368SK04</accession>
<evidence type="ECO:0000256" key="2">
    <source>
        <dbReference type="SAM" id="MobiDB-lite"/>
    </source>
</evidence>
<protein>
    <submittedName>
        <fullName evidence="5">Uncharacterized protein</fullName>
    </submittedName>
</protein>
<dbReference type="Gene3D" id="1.10.246.220">
    <property type="match status" value="1"/>
</dbReference>
<dbReference type="SMART" id="SM00717">
    <property type="entry name" value="SANT"/>
    <property type="match status" value="1"/>
</dbReference>
<dbReference type="PANTHER" id="PTHR47122">
    <property type="entry name" value="MYB-LIKE DNA-BINDING DOMAIN CONTAINING PROTEIN, EXPRESSED"/>
    <property type="match status" value="1"/>
</dbReference>
<dbReference type="InterPro" id="IPR017930">
    <property type="entry name" value="Myb_dom"/>
</dbReference>
<feature type="domain" description="Myb-like" evidence="3">
    <location>
        <begin position="118"/>
        <end position="172"/>
    </location>
</feature>
<dbReference type="PANTHER" id="PTHR47122:SF11">
    <property type="entry name" value="MYB-LIKE DOMAIN-CONTAINING PROTEIN"/>
    <property type="match status" value="1"/>
</dbReference>
<feature type="domain" description="HTH myb-type" evidence="4">
    <location>
        <begin position="126"/>
        <end position="176"/>
    </location>
</feature>
<dbReference type="InterPro" id="IPR001005">
    <property type="entry name" value="SANT/Myb"/>
</dbReference>
<dbReference type="EMBL" id="CM003536">
    <property type="protein sequence ID" value="RCV42721.1"/>
    <property type="molecule type" value="Genomic_DNA"/>
</dbReference>
<keyword evidence="1" id="KW-0238">DNA-binding</keyword>
<dbReference type="CDD" id="cd11660">
    <property type="entry name" value="SANT_TRF"/>
    <property type="match status" value="1"/>
</dbReference>
<dbReference type="OrthoDB" id="665153at2759"/>
<dbReference type="AlphaFoldDB" id="A0A368SK04"/>
<evidence type="ECO:0000313" key="5">
    <source>
        <dbReference type="EMBL" id="RCV42721.1"/>
    </source>
</evidence>
<evidence type="ECO:0000256" key="1">
    <source>
        <dbReference type="ARBA" id="ARBA00023125"/>
    </source>
</evidence>
<dbReference type="PROSITE" id="PS51294">
    <property type="entry name" value="HTH_MYB"/>
    <property type="match status" value="1"/>
</dbReference>
<name>A0A368SK04_SETIT</name>
<dbReference type="InterPro" id="IPR009057">
    <property type="entry name" value="Homeodomain-like_sf"/>
</dbReference>